<dbReference type="SUPFAM" id="SSF52821">
    <property type="entry name" value="Rhodanese/Cell cycle control phosphatase"/>
    <property type="match status" value="1"/>
</dbReference>
<dbReference type="EMBL" id="GBIH01002300">
    <property type="protein sequence ID" value="JAC92410.1"/>
    <property type="molecule type" value="mRNA"/>
</dbReference>
<dbReference type="PANTHER" id="PTHR44086">
    <property type="entry name" value="THIOSULFATE SULFURTRANSFERASE RDL2, MITOCHONDRIAL-RELATED"/>
    <property type="match status" value="1"/>
</dbReference>
<protein>
    <submittedName>
        <fullName evidence="2">Putative secreted salivary gland peptide</fullName>
    </submittedName>
</protein>
<sequence length="194" mass="21588">MPFGPVLRTWRPLWQRASTARADLSTVSRRCTTKSSRLLPTLLSAECRLFHAVPPLAGNGRGSCHLGLRLVTTTSINFQDISFEDLEALINGGDIQLIDVREPSEIKSSGKIGQAINIPLGQVKAALLLSEEGFREKYHAEKPHSYDHNIVFYWPGPHPRANAALELAKKDRSTTLAREYSGGWEDVLQQEKTL</sequence>
<dbReference type="InterPro" id="IPR001763">
    <property type="entry name" value="Rhodanese-like_dom"/>
</dbReference>
<proteinExistence type="evidence at transcript level"/>
<evidence type="ECO:0000313" key="2">
    <source>
        <dbReference type="EMBL" id="JAC92410.1"/>
    </source>
</evidence>
<feature type="domain" description="Rhodanese" evidence="1">
    <location>
        <begin position="91"/>
        <end position="192"/>
    </location>
</feature>
<dbReference type="Gene3D" id="3.40.250.10">
    <property type="entry name" value="Rhodanese-like domain"/>
    <property type="match status" value="1"/>
</dbReference>
<name>A0A090XBE5_IXORI</name>
<dbReference type="PROSITE" id="PS50206">
    <property type="entry name" value="RHODANESE_3"/>
    <property type="match status" value="1"/>
</dbReference>
<dbReference type="InterPro" id="IPR036873">
    <property type="entry name" value="Rhodanese-like_dom_sf"/>
</dbReference>
<dbReference type="PANTHER" id="PTHR44086:SF10">
    <property type="entry name" value="THIOSULFATE SULFURTRANSFERASE_RHODANESE-LIKE DOMAIN-CONTAINING PROTEIN 3"/>
    <property type="match status" value="1"/>
</dbReference>
<dbReference type="Pfam" id="PF00581">
    <property type="entry name" value="Rhodanese"/>
    <property type="match status" value="1"/>
</dbReference>
<dbReference type="AlphaFoldDB" id="A0A090XBE5"/>
<dbReference type="SMART" id="SM00450">
    <property type="entry name" value="RHOD"/>
    <property type="match status" value="1"/>
</dbReference>
<evidence type="ECO:0000259" key="1">
    <source>
        <dbReference type="PROSITE" id="PS50206"/>
    </source>
</evidence>
<organism evidence="2">
    <name type="scientific">Ixodes ricinus</name>
    <name type="common">Common tick</name>
    <name type="synonym">Acarus ricinus</name>
    <dbReference type="NCBI Taxonomy" id="34613"/>
    <lineage>
        <taxon>Eukaryota</taxon>
        <taxon>Metazoa</taxon>
        <taxon>Ecdysozoa</taxon>
        <taxon>Arthropoda</taxon>
        <taxon>Chelicerata</taxon>
        <taxon>Arachnida</taxon>
        <taxon>Acari</taxon>
        <taxon>Parasitiformes</taxon>
        <taxon>Ixodida</taxon>
        <taxon>Ixodoidea</taxon>
        <taxon>Ixodidae</taxon>
        <taxon>Ixodinae</taxon>
        <taxon>Ixodes</taxon>
    </lineage>
</organism>
<reference evidence="2" key="1">
    <citation type="journal article" date="2015" name="PLoS Negl. Trop. Dis.">
        <title>Deep Sequencing Analysis of the Ixodes ricinus Haemocytome.</title>
        <authorList>
            <person name="Kotsyfakis M."/>
            <person name="Kopacek P."/>
            <person name="Franta Z."/>
            <person name="Pedra J.H."/>
            <person name="Ribeiro J.M."/>
        </authorList>
    </citation>
    <scope>NUCLEOTIDE SEQUENCE</scope>
</reference>
<accession>A0A090XBE5</accession>